<reference evidence="8" key="1">
    <citation type="submission" date="2024-04" db="EMBL/GenBank/DDBJ databases">
        <title>Salinicola lusitanus LLJ914,a marine bacterium isolated from the Okinawa Trough.</title>
        <authorList>
            <person name="Li J."/>
        </authorList>
    </citation>
    <scope>NUCLEOTIDE SEQUENCE [LARGE SCALE GENOMIC DNA]</scope>
</reference>
<evidence type="ECO:0000256" key="4">
    <source>
        <dbReference type="ARBA" id="ARBA00023136"/>
    </source>
</evidence>
<evidence type="ECO:0000313" key="7">
    <source>
        <dbReference type="EMBL" id="KAK7880290.1"/>
    </source>
</evidence>
<gene>
    <name evidence="7" type="ORF">WMY93_033058</name>
</gene>
<name>A0AAW0MUG0_9GOBI</name>
<proteinExistence type="predicted"/>
<evidence type="ECO:0000256" key="2">
    <source>
        <dbReference type="ARBA" id="ARBA00022692"/>
    </source>
</evidence>
<evidence type="ECO:0000256" key="3">
    <source>
        <dbReference type="ARBA" id="ARBA00022989"/>
    </source>
</evidence>
<comment type="caution">
    <text evidence="7">The sequence shown here is derived from an EMBL/GenBank/DDBJ whole genome shotgun (WGS) entry which is preliminary data.</text>
</comment>
<dbReference type="GO" id="GO:0016020">
    <property type="term" value="C:membrane"/>
    <property type="evidence" value="ECO:0007669"/>
    <property type="project" value="UniProtKB-SubCell"/>
</dbReference>
<feature type="domain" description="MARVEL" evidence="6">
    <location>
        <begin position="34"/>
        <end position="101"/>
    </location>
</feature>
<evidence type="ECO:0000256" key="5">
    <source>
        <dbReference type="SAM" id="Phobius"/>
    </source>
</evidence>
<dbReference type="Proteomes" id="UP001460270">
    <property type="component" value="Unassembled WGS sequence"/>
</dbReference>
<accession>A0AAW0MUG0</accession>
<organism evidence="7 8">
    <name type="scientific">Mugilogobius chulae</name>
    <name type="common">yellowstripe goby</name>
    <dbReference type="NCBI Taxonomy" id="88201"/>
    <lineage>
        <taxon>Eukaryota</taxon>
        <taxon>Metazoa</taxon>
        <taxon>Chordata</taxon>
        <taxon>Craniata</taxon>
        <taxon>Vertebrata</taxon>
        <taxon>Euteleostomi</taxon>
        <taxon>Actinopterygii</taxon>
        <taxon>Neopterygii</taxon>
        <taxon>Teleostei</taxon>
        <taxon>Neoteleostei</taxon>
        <taxon>Acanthomorphata</taxon>
        <taxon>Gobiaria</taxon>
        <taxon>Gobiiformes</taxon>
        <taxon>Gobioidei</taxon>
        <taxon>Gobiidae</taxon>
        <taxon>Gobionellinae</taxon>
        <taxon>Mugilogobius</taxon>
    </lineage>
</organism>
<keyword evidence="3 5" id="KW-1133">Transmembrane helix</keyword>
<evidence type="ECO:0000256" key="1">
    <source>
        <dbReference type="ARBA" id="ARBA00004141"/>
    </source>
</evidence>
<feature type="transmembrane region" description="Helical" evidence="5">
    <location>
        <begin position="37"/>
        <end position="59"/>
    </location>
</feature>
<keyword evidence="4 5" id="KW-0472">Membrane</keyword>
<protein>
    <recommendedName>
        <fullName evidence="6">MARVEL domain-containing protein</fullName>
    </recommendedName>
</protein>
<dbReference type="EMBL" id="JBBPFD010000117">
    <property type="protein sequence ID" value="KAK7880290.1"/>
    <property type="molecule type" value="Genomic_DNA"/>
</dbReference>
<feature type="transmembrane region" description="Helical" evidence="5">
    <location>
        <begin position="75"/>
        <end position="94"/>
    </location>
</feature>
<dbReference type="Pfam" id="PF01284">
    <property type="entry name" value="MARVEL"/>
    <property type="match status" value="1"/>
</dbReference>
<sequence>MSHAAGSTSTSGTRTPDSLLNLGYIRTIPGLLQTGQLFFEVVALWFFVALLVFFFIHIFRVNTKTPCINCPLTEFFHYCVGTVLVFVASVAGACKSRRSVCARHCHGATV</sequence>
<evidence type="ECO:0000259" key="6">
    <source>
        <dbReference type="Pfam" id="PF01284"/>
    </source>
</evidence>
<dbReference type="InterPro" id="IPR008253">
    <property type="entry name" value="Marvel"/>
</dbReference>
<keyword evidence="2 5" id="KW-0812">Transmembrane</keyword>
<dbReference type="AlphaFoldDB" id="A0AAW0MUG0"/>
<keyword evidence="8" id="KW-1185">Reference proteome</keyword>
<comment type="subcellular location">
    <subcellularLocation>
        <location evidence="1">Membrane</location>
        <topology evidence="1">Multi-pass membrane protein</topology>
    </subcellularLocation>
</comment>
<evidence type="ECO:0000313" key="8">
    <source>
        <dbReference type="Proteomes" id="UP001460270"/>
    </source>
</evidence>